<organism evidence="2 3">
    <name type="scientific">Nocardioides immobilis</name>
    <dbReference type="NCBI Taxonomy" id="2049295"/>
    <lineage>
        <taxon>Bacteria</taxon>
        <taxon>Bacillati</taxon>
        <taxon>Actinomycetota</taxon>
        <taxon>Actinomycetes</taxon>
        <taxon>Propionibacteriales</taxon>
        <taxon>Nocardioidaceae</taxon>
        <taxon>Nocardioides</taxon>
    </lineage>
</organism>
<evidence type="ECO:0000313" key="2">
    <source>
        <dbReference type="EMBL" id="RHW27043.1"/>
    </source>
</evidence>
<gene>
    <name evidence="2" type="ORF">D0Z08_10220</name>
</gene>
<protein>
    <submittedName>
        <fullName evidence="2">Alpha/beta hydrolase</fullName>
    </submittedName>
</protein>
<dbReference type="EMBL" id="QXGH01000014">
    <property type="protein sequence ID" value="RHW27043.1"/>
    <property type="molecule type" value="Genomic_DNA"/>
</dbReference>
<dbReference type="InterPro" id="IPR000073">
    <property type="entry name" value="AB_hydrolase_1"/>
</dbReference>
<dbReference type="InterPro" id="IPR029058">
    <property type="entry name" value="AB_hydrolase_fold"/>
</dbReference>
<name>A0A417Y313_9ACTN</name>
<proteinExistence type="predicted"/>
<dbReference type="Proteomes" id="UP000283644">
    <property type="component" value="Unassembled WGS sequence"/>
</dbReference>
<reference evidence="2 3" key="1">
    <citation type="submission" date="2018-09" db="EMBL/GenBank/DDBJ databases">
        <title>Genome sequencing of Nocardioides immobilis CCTCC AB 2017083 for comparison to Nocardioides silvaticus.</title>
        <authorList>
            <person name="Li C."/>
            <person name="Wang G."/>
        </authorList>
    </citation>
    <scope>NUCLEOTIDE SEQUENCE [LARGE SCALE GENOMIC DNA]</scope>
    <source>
        <strain evidence="2 3">CCTCC AB 2017083</strain>
    </source>
</reference>
<keyword evidence="2" id="KW-0378">Hydrolase</keyword>
<evidence type="ECO:0000259" key="1">
    <source>
        <dbReference type="Pfam" id="PF12697"/>
    </source>
</evidence>
<keyword evidence="3" id="KW-1185">Reference proteome</keyword>
<dbReference type="GO" id="GO:0016787">
    <property type="term" value="F:hydrolase activity"/>
    <property type="evidence" value="ECO:0007669"/>
    <property type="project" value="UniProtKB-KW"/>
</dbReference>
<evidence type="ECO:0000313" key="3">
    <source>
        <dbReference type="Proteomes" id="UP000283644"/>
    </source>
</evidence>
<accession>A0A417Y313</accession>
<sequence length="202" mass="21194">MLVHGTATAPVVWDRLRPLLDGYDVSAPERPRTGDLKAESAWLANHASGAWVVGMSGGATLGLELVRNGTPLAGAILHEPAVGSLVTDLLTPVTEAFATDGTPGLARALYGSSWHPDMVETSDDTTAGELAMFRGFEPGPVSPASGRVLITYGAASPEPRHRAARALAERFGYAIRALPEASHFVAWDDPTAFAALIRDVIG</sequence>
<dbReference type="Pfam" id="PF12697">
    <property type="entry name" value="Abhydrolase_6"/>
    <property type="match status" value="1"/>
</dbReference>
<dbReference type="Gene3D" id="3.40.50.1820">
    <property type="entry name" value="alpha/beta hydrolase"/>
    <property type="match status" value="1"/>
</dbReference>
<dbReference type="AlphaFoldDB" id="A0A417Y313"/>
<dbReference type="SUPFAM" id="SSF53474">
    <property type="entry name" value="alpha/beta-Hydrolases"/>
    <property type="match status" value="1"/>
</dbReference>
<comment type="caution">
    <text evidence="2">The sequence shown here is derived from an EMBL/GenBank/DDBJ whole genome shotgun (WGS) entry which is preliminary data.</text>
</comment>
<feature type="domain" description="AB hydrolase-1" evidence="1">
    <location>
        <begin position="2"/>
        <end position="195"/>
    </location>
</feature>